<keyword evidence="3" id="KW-1185">Reference proteome</keyword>
<evidence type="ECO:0000313" key="2">
    <source>
        <dbReference type="EMBL" id="QQA02122.1"/>
    </source>
</evidence>
<keyword evidence="1" id="KW-0472">Membrane</keyword>
<feature type="transmembrane region" description="Helical" evidence="1">
    <location>
        <begin position="7"/>
        <end position="27"/>
    </location>
</feature>
<proteinExistence type="predicted"/>
<organism evidence="2 3">
    <name type="scientific">Treponema peruense</name>
    <dbReference type="NCBI Taxonomy" id="2787628"/>
    <lineage>
        <taxon>Bacteria</taxon>
        <taxon>Pseudomonadati</taxon>
        <taxon>Spirochaetota</taxon>
        <taxon>Spirochaetia</taxon>
        <taxon>Spirochaetales</taxon>
        <taxon>Treponemataceae</taxon>
        <taxon>Treponema</taxon>
    </lineage>
</organism>
<keyword evidence="1" id="KW-0812">Transmembrane</keyword>
<protein>
    <submittedName>
        <fullName evidence="2">Uncharacterized protein</fullName>
    </submittedName>
</protein>
<dbReference type="EMBL" id="CP064936">
    <property type="protein sequence ID" value="QQA02122.1"/>
    <property type="molecule type" value="Genomic_DNA"/>
</dbReference>
<reference evidence="2 3" key="1">
    <citation type="submission" date="2020-11" db="EMBL/GenBank/DDBJ databases">
        <title>Treponema Peruensis nv. sp., first commensal Treponema isolated from human feces.</title>
        <authorList>
            <person name="Belkhou C."/>
            <person name="Raes J."/>
        </authorList>
    </citation>
    <scope>NUCLEOTIDE SEQUENCE [LARGE SCALE GENOMIC DNA]</scope>
    <source>
        <strain evidence="2 3">RCC2812</strain>
    </source>
</reference>
<sequence>MKKKLKILSVLYIGCAIALIPFCYLLSILMLALFSIFCIVSGCVLVTNKMYKKTNHWKNQFLFEKSFISNAGYRDNLGRNFDVVNLGSNPALFGFFYENVRGQNWATGSQGFPMDFEILKYYHSYVKEGGYVLIPIMPFSSISNFLETRPAYWSDGYYMKFARILDSSQIVKLPNYNKFRLKMRFPVIFNPKLIFYIFHDVPVDTRLNVAEQTMQKAELEYDAKLWINNWKKEFDVKNYEDFWGEKFTLYYESGIKMLSEMIDYCQIRNLRPVIVTIPISSCLAREFTPEFRQKMITDFVNAANIKGVKFLDYMFDERFSKSELFNGSFFLNLQGRKIFSRQVMSDLGL</sequence>
<keyword evidence="1" id="KW-1133">Transmembrane helix</keyword>
<dbReference type="RefSeq" id="WP_198443584.1">
    <property type="nucleotide sequence ID" value="NZ_CBCSHE010000006.1"/>
</dbReference>
<dbReference type="AlphaFoldDB" id="A0A7T3RFC9"/>
<dbReference type="KEGG" id="tper:IWA51_05975"/>
<gene>
    <name evidence="2" type="ORF">IWA51_05975</name>
</gene>
<name>A0A7T3RFC9_9SPIR</name>
<dbReference type="Proteomes" id="UP000595224">
    <property type="component" value="Chromosome"/>
</dbReference>
<evidence type="ECO:0000313" key="3">
    <source>
        <dbReference type="Proteomes" id="UP000595224"/>
    </source>
</evidence>
<accession>A0A7T3RFC9</accession>
<evidence type="ECO:0000256" key="1">
    <source>
        <dbReference type="SAM" id="Phobius"/>
    </source>
</evidence>